<accession>A0A438C2V7</accession>
<gene>
    <name evidence="2" type="ORF">CK203_083493</name>
</gene>
<dbReference type="Proteomes" id="UP000288805">
    <property type="component" value="Unassembled WGS sequence"/>
</dbReference>
<evidence type="ECO:0000313" key="3">
    <source>
        <dbReference type="Proteomes" id="UP000288805"/>
    </source>
</evidence>
<name>A0A438C2V7_VITVI</name>
<comment type="caution">
    <text evidence="2">The sequence shown here is derived from an EMBL/GenBank/DDBJ whole genome shotgun (WGS) entry which is preliminary data.</text>
</comment>
<feature type="region of interest" description="Disordered" evidence="1">
    <location>
        <begin position="48"/>
        <end position="68"/>
    </location>
</feature>
<protein>
    <submittedName>
        <fullName evidence="2">Uncharacterized protein</fullName>
    </submittedName>
</protein>
<evidence type="ECO:0000256" key="1">
    <source>
        <dbReference type="SAM" id="MobiDB-lite"/>
    </source>
</evidence>
<reference evidence="2 3" key="1">
    <citation type="journal article" date="2018" name="PLoS Genet.">
        <title>Population sequencing reveals clonal diversity and ancestral inbreeding in the grapevine cultivar Chardonnay.</title>
        <authorList>
            <person name="Roach M.J."/>
            <person name="Johnson D.L."/>
            <person name="Bohlmann J."/>
            <person name="van Vuuren H.J."/>
            <person name="Jones S.J."/>
            <person name="Pretorius I.S."/>
            <person name="Schmidt S.A."/>
            <person name="Borneman A.R."/>
        </authorList>
    </citation>
    <scope>NUCLEOTIDE SEQUENCE [LARGE SCALE GENOMIC DNA]</scope>
    <source>
        <strain evidence="3">cv. Chardonnay</strain>
        <tissue evidence="2">Leaf</tissue>
    </source>
</reference>
<proteinExistence type="predicted"/>
<dbReference type="EMBL" id="QGNW01002576">
    <property type="protein sequence ID" value="RVW17549.1"/>
    <property type="molecule type" value="Genomic_DNA"/>
</dbReference>
<evidence type="ECO:0000313" key="2">
    <source>
        <dbReference type="EMBL" id="RVW17549.1"/>
    </source>
</evidence>
<dbReference type="AlphaFoldDB" id="A0A438C2V7"/>
<sequence length="127" mass="14381">MASCSIATSLSRLSLLRLIPKPSSSYSSSIPLFPTTTRKDPSRFRLFSASMASEPKESPSNNPGLHSALMRPLKDTSCNRLCIGLRTLKSVSISILAYWECQREMTRLEVKEDLNDKKRERVERMDE</sequence>
<organism evidence="2 3">
    <name type="scientific">Vitis vinifera</name>
    <name type="common">Grape</name>
    <dbReference type="NCBI Taxonomy" id="29760"/>
    <lineage>
        <taxon>Eukaryota</taxon>
        <taxon>Viridiplantae</taxon>
        <taxon>Streptophyta</taxon>
        <taxon>Embryophyta</taxon>
        <taxon>Tracheophyta</taxon>
        <taxon>Spermatophyta</taxon>
        <taxon>Magnoliopsida</taxon>
        <taxon>eudicotyledons</taxon>
        <taxon>Gunneridae</taxon>
        <taxon>Pentapetalae</taxon>
        <taxon>rosids</taxon>
        <taxon>Vitales</taxon>
        <taxon>Vitaceae</taxon>
        <taxon>Viteae</taxon>
        <taxon>Vitis</taxon>
    </lineage>
</organism>